<dbReference type="InterPro" id="IPR029787">
    <property type="entry name" value="Nucleotide_cyclase"/>
</dbReference>
<dbReference type="PANTHER" id="PTHR33121:SF70">
    <property type="entry name" value="SIGNALING PROTEIN YKOW"/>
    <property type="match status" value="1"/>
</dbReference>
<accession>A0A8J7H119</accession>
<dbReference type="GO" id="GO:0071111">
    <property type="term" value="F:cyclic-guanylate-specific phosphodiesterase activity"/>
    <property type="evidence" value="ECO:0007669"/>
    <property type="project" value="InterPro"/>
</dbReference>
<dbReference type="InterPro" id="IPR001633">
    <property type="entry name" value="EAL_dom"/>
</dbReference>
<dbReference type="Proteomes" id="UP000623269">
    <property type="component" value="Unassembled WGS sequence"/>
</dbReference>
<feature type="transmembrane region" description="Helical" evidence="1">
    <location>
        <begin position="116"/>
        <end position="136"/>
    </location>
</feature>
<feature type="transmembrane region" description="Helical" evidence="1">
    <location>
        <begin position="90"/>
        <end position="110"/>
    </location>
</feature>
<evidence type="ECO:0000313" key="4">
    <source>
        <dbReference type="EMBL" id="MBH1939974.1"/>
    </source>
</evidence>
<keyword evidence="1" id="KW-1133">Transmembrane helix</keyword>
<dbReference type="NCBIfam" id="TIGR00254">
    <property type="entry name" value="GGDEF"/>
    <property type="match status" value="1"/>
</dbReference>
<dbReference type="PROSITE" id="PS50887">
    <property type="entry name" value="GGDEF"/>
    <property type="match status" value="1"/>
</dbReference>
<feature type="domain" description="EAL" evidence="2">
    <location>
        <begin position="337"/>
        <end position="588"/>
    </location>
</feature>
<organism evidence="4 5">
    <name type="scientific">Mobilitalea sibirica</name>
    <dbReference type="NCBI Taxonomy" id="1462919"/>
    <lineage>
        <taxon>Bacteria</taxon>
        <taxon>Bacillati</taxon>
        <taxon>Bacillota</taxon>
        <taxon>Clostridia</taxon>
        <taxon>Lachnospirales</taxon>
        <taxon>Lachnospiraceae</taxon>
        <taxon>Mobilitalea</taxon>
    </lineage>
</organism>
<dbReference type="Pfam" id="PF00990">
    <property type="entry name" value="GGDEF"/>
    <property type="match status" value="1"/>
</dbReference>
<dbReference type="Pfam" id="PF00563">
    <property type="entry name" value="EAL"/>
    <property type="match status" value="1"/>
</dbReference>
<feature type="transmembrane region" description="Helical" evidence="1">
    <location>
        <begin position="65"/>
        <end position="83"/>
    </location>
</feature>
<dbReference type="Gene3D" id="3.20.20.450">
    <property type="entry name" value="EAL domain"/>
    <property type="match status" value="1"/>
</dbReference>
<dbReference type="AlphaFoldDB" id="A0A8J7H119"/>
<comment type="caution">
    <text evidence="4">The sequence shown here is derived from an EMBL/GenBank/DDBJ whole genome shotgun (WGS) entry which is preliminary data.</text>
</comment>
<feature type="domain" description="GGDEF" evidence="3">
    <location>
        <begin position="195"/>
        <end position="328"/>
    </location>
</feature>
<dbReference type="SMART" id="SM00267">
    <property type="entry name" value="GGDEF"/>
    <property type="match status" value="1"/>
</dbReference>
<dbReference type="InterPro" id="IPR035919">
    <property type="entry name" value="EAL_sf"/>
</dbReference>
<gene>
    <name evidence="4" type="ORF">I5677_03570</name>
</gene>
<dbReference type="SUPFAM" id="SSF55073">
    <property type="entry name" value="Nucleotide cyclase"/>
    <property type="match status" value="1"/>
</dbReference>
<dbReference type="PANTHER" id="PTHR33121">
    <property type="entry name" value="CYCLIC DI-GMP PHOSPHODIESTERASE PDEF"/>
    <property type="match status" value="1"/>
</dbReference>
<dbReference type="FunFam" id="3.30.70.270:FF:000001">
    <property type="entry name" value="Diguanylate cyclase domain protein"/>
    <property type="match status" value="1"/>
</dbReference>
<keyword evidence="1" id="KW-0472">Membrane</keyword>
<dbReference type="CDD" id="cd01949">
    <property type="entry name" value="GGDEF"/>
    <property type="match status" value="1"/>
</dbReference>
<dbReference type="RefSeq" id="WP_197660180.1">
    <property type="nucleotide sequence ID" value="NZ_JAEAGR010000002.1"/>
</dbReference>
<proteinExistence type="predicted"/>
<dbReference type="SMART" id="SM00052">
    <property type="entry name" value="EAL"/>
    <property type="match status" value="1"/>
</dbReference>
<evidence type="ECO:0000313" key="5">
    <source>
        <dbReference type="Proteomes" id="UP000623269"/>
    </source>
</evidence>
<sequence>MKKSKQEQSVMNEMTYNRKIKYYHWIGLVLSSIIYLWFINLIVYFSSPELAYWVHIGDSIISKTSIVGIIAQTQVVLIILMVLNPIKISNMVAIILNMILASGAIYATFIKGNMDALPGVVIPVSTIIMVIIISRYGNNLNKQIKKVIHFNQIIKKNEEMLHNMAYYDSLTQLPNRTMMLEKMGSLTDPYAKENNSFIFVFIDLDNFKKINDSMGHSVGDEILKQISMRWKESVHAQDLLGRLGGDEFALIICRDLTQTELLEYVESFRFVLSKAFTIEHKDFYINASFGITRYPEDGSNTTELLKNADIALYNAKNAGKNEIQFFNKEMQKDVLKRIQLENGLFTAVRNNELYMVFQPQYTSDSKKLRGYEALARWEYSELGFISPGQFIPIAEETGIIIEMGKWIFRTVLEKFMEFQKRFDKKPMVSINISVVQMIEPNFVTMVKEILNETGFDSRYLELEITESVFISYPDHIINVIKQLREFGIRIAIDDFGTGYASLSYLHLLPINVLKIDKAFIDLITTQKAISQIVSNIINLSHQLGIEVVAEGVEDEEQLNALIQFNCDYIQGYLFSKPISEEQLFQMHD</sequence>
<dbReference type="PROSITE" id="PS50883">
    <property type="entry name" value="EAL"/>
    <property type="match status" value="1"/>
</dbReference>
<dbReference type="CDD" id="cd01948">
    <property type="entry name" value="EAL"/>
    <property type="match status" value="1"/>
</dbReference>
<name>A0A8J7H119_9FIRM</name>
<dbReference type="Gene3D" id="3.30.70.270">
    <property type="match status" value="1"/>
</dbReference>
<dbReference type="EMBL" id="JAEAGR010000002">
    <property type="protein sequence ID" value="MBH1939974.1"/>
    <property type="molecule type" value="Genomic_DNA"/>
</dbReference>
<dbReference type="SUPFAM" id="SSF141868">
    <property type="entry name" value="EAL domain-like"/>
    <property type="match status" value="1"/>
</dbReference>
<evidence type="ECO:0000259" key="2">
    <source>
        <dbReference type="PROSITE" id="PS50883"/>
    </source>
</evidence>
<reference evidence="4" key="1">
    <citation type="submission" date="2020-12" db="EMBL/GenBank/DDBJ databases">
        <title>M. sibirica DSM 26468T genome.</title>
        <authorList>
            <person name="Thieme N."/>
            <person name="Rettenmaier R."/>
            <person name="Zverlov V."/>
            <person name="Liebl W."/>
        </authorList>
    </citation>
    <scope>NUCLEOTIDE SEQUENCE</scope>
    <source>
        <strain evidence="4">DSM 26468</strain>
    </source>
</reference>
<dbReference type="InterPro" id="IPR043128">
    <property type="entry name" value="Rev_trsase/Diguanyl_cyclase"/>
</dbReference>
<protein>
    <submittedName>
        <fullName evidence="4">EAL domain-containing protein</fullName>
    </submittedName>
</protein>
<evidence type="ECO:0000256" key="1">
    <source>
        <dbReference type="SAM" id="Phobius"/>
    </source>
</evidence>
<keyword evidence="1" id="KW-0812">Transmembrane</keyword>
<keyword evidence="5" id="KW-1185">Reference proteome</keyword>
<dbReference type="InterPro" id="IPR000160">
    <property type="entry name" value="GGDEF_dom"/>
</dbReference>
<feature type="transmembrane region" description="Helical" evidence="1">
    <location>
        <begin position="21"/>
        <end position="45"/>
    </location>
</feature>
<evidence type="ECO:0000259" key="3">
    <source>
        <dbReference type="PROSITE" id="PS50887"/>
    </source>
</evidence>
<dbReference type="InterPro" id="IPR050706">
    <property type="entry name" value="Cyclic-di-GMP_PDE-like"/>
</dbReference>